<dbReference type="NCBIfam" id="TIGR01643">
    <property type="entry name" value="YD_repeat_2x"/>
    <property type="match status" value="1"/>
</dbReference>
<keyword evidence="3" id="KW-1185">Reference proteome</keyword>
<accession>A0ABS6BJ87</accession>
<dbReference type="Proteomes" id="UP000776276">
    <property type="component" value="Unassembled WGS sequence"/>
</dbReference>
<gene>
    <name evidence="2" type="ORF">KOF26_07325</name>
</gene>
<dbReference type="InterPro" id="IPR006530">
    <property type="entry name" value="YD"/>
</dbReference>
<organism evidence="2 3">
    <name type="scientific">Sphingomonas quercus</name>
    <dbReference type="NCBI Taxonomy" id="2842451"/>
    <lineage>
        <taxon>Bacteria</taxon>
        <taxon>Pseudomonadati</taxon>
        <taxon>Pseudomonadota</taxon>
        <taxon>Alphaproteobacteria</taxon>
        <taxon>Sphingomonadales</taxon>
        <taxon>Sphingomonadaceae</taxon>
        <taxon>Sphingomonas</taxon>
    </lineage>
</organism>
<name>A0ABS6BJ87_9SPHN</name>
<protein>
    <submittedName>
        <fullName evidence="2">RHS repeat protein</fullName>
    </submittedName>
</protein>
<proteinExistence type="predicted"/>
<comment type="caution">
    <text evidence="2">The sequence shown here is derived from an EMBL/GenBank/DDBJ whole genome shotgun (WGS) entry which is preliminary data.</text>
</comment>
<sequence>MAAETITYSYDAQGRLVQVAHSGSVNNGQATTYAHDNADNRTSVAVSGASH</sequence>
<evidence type="ECO:0000313" key="3">
    <source>
        <dbReference type="Proteomes" id="UP000776276"/>
    </source>
</evidence>
<evidence type="ECO:0000256" key="1">
    <source>
        <dbReference type="SAM" id="MobiDB-lite"/>
    </source>
</evidence>
<dbReference type="EMBL" id="JAHKRT010000003">
    <property type="protein sequence ID" value="MBU3077677.1"/>
    <property type="molecule type" value="Genomic_DNA"/>
</dbReference>
<evidence type="ECO:0000313" key="2">
    <source>
        <dbReference type="EMBL" id="MBU3077677.1"/>
    </source>
</evidence>
<reference evidence="2 3" key="1">
    <citation type="submission" date="2021-06" db="EMBL/GenBank/DDBJ databases">
        <title>Sphingomonas sp. XMGL2, whole genome shotgun sequencing project.</title>
        <authorList>
            <person name="Zhao G."/>
            <person name="Shen L."/>
        </authorList>
    </citation>
    <scope>NUCLEOTIDE SEQUENCE [LARGE SCALE GENOMIC DNA]</scope>
    <source>
        <strain evidence="2 3">XMGL2</strain>
    </source>
</reference>
<feature type="region of interest" description="Disordered" evidence="1">
    <location>
        <begin position="28"/>
        <end position="51"/>
    </location>
</feature>